<name>A0AAU8IYK1_9ACTN</name>
<sequence>MSQESVSRQWIAPLLSTLVTIPGAFFAHVFAGLSGMACDSCTAAQADRFEPSFDRALTVFGWGLALSLLVLVTAWVLPWQRRFAPWRIGLAVAAPFVVVFSCVAFGGIVDWP</sequence>
<dbReference type="EMBL" id="CP159534">
    <property type="protein sequence ID" value="XCJ73310.1"/>
    <property type="molecule type" value="Genomic_DNA"/>
</dbReference>
<feature type="transmembrane region" description="Helical" evidence="1">
    <location>
        <begin position="59"/>
        <end position="77"/>
    </location>
</feature>
<reference evidence="2" key="1">
    <citation type="submission" date="2024-06" db="EMBL/GenBank/DDBJ databases">
        <title>Streptomyces sp. strain HUAS MG91 genome sequences.</title>
        <authorList>
            <person name="Mo P."/>
        </authorList>
    </citation>
    <scope>NUCLEOTIDE SEQUENCE</scope>
    <source>
        <strain evidence="2">HUAS MG91</strain>
    </source>
</reference>
<gene>
    <name evidence="2" type="ORF">ABII15_26595</name>
</gene>
<feature type="transmembrane region" description="Helical" evidence="1">
    <location>
        <begin position="89"/>
        <end position="109"/>
    </location>
</feature>
<evidence type="ECO:0008006" key="3">
    <source>
        <dbReference type="Google" id="ProtNLM"/>
    </source>
</evidence>
<dbReference type="RefSeq" id="WP_353944796.1">
    <property type="nucleotide sequence ID" value="NZ_CP159534.1"/>
</dbReference>
<accession>A0AAU8IYK1</accession>
<evidence type="ECO:0000313" key="2">
    <source>
        <dbReference type="EMBL" id="XCJ73310.1"/>
    </source>
</evidence>
<protein>
    <recommendedName>
        <fullName evidence="3">Integral membrane protein</fullName>
    </recommendedName>
</protein>
<organism evidence="2">
    <name type="scientific">Streptomyces tabacisoli</name>
    <dbReference type="NCBI Taxonomy" id="3156398"/>
    <lineage>
        <taxon>Bacteria</taxon>
        <taxon>Bacillati</taxon>
        <taxon>Actinomycetota</taxon>
        <taxon>Actinomycetes</taxon>
        <taxon>Kitasatosporales</taxon>
        <taxon>Streptomycetaceae</taxon>
        <taxon>Streptomyces</taxon>
    </lineage>
</organism>
<dbReference type="KEGG" id="stac:ABII15_26595"/>
<keyword evidence="1" id="KW-0812">Transmembrane</keyword>
<evidence type="ECO:0000256" key="1">
    <source>
        <dbReference type="SAM" id="Phobius"/>
    </source>
</evidence>
<keyword evidence="1" id="KW-0472">Membrane</keyword>
<keyword evidence="1" id="KW-1133">Transmembrane helix</keyword>
<dbReference type="AlphaFoldDB" id="A0AAU8IYK1"/>
<proteinExistence type="predicted"/>